<sequence length="172" mass="19854">MVVEDFLHSVLNMALVGKEKEKNDAEKPIIARTAYDLQRLKLEKLMKNPEKPAPIAERPKEKNTPHVPDFVRNVMGSSAGAGSGEFHVYRHLRRKEYARQKFIQEKGEKELLEEAYHMKIEENRRAAEERTAKKRAKRLKKKMQKKQKKEDTVDHKNNPSSDSESEGSNSGT</sequence>
<feature type="region of interest" description="Disordered" evidence="1">
    <location>
        <begin position="47"/>
        <end position="84"/>
    </location>
</feature>
<dbReference type="STRING" id="136037.A0A067RRB6"/>
<feature type="compositionally biased region" description="Basic residues" evidence="1">
    <location>
        <begin position="132"/>
        <end position="147"/>
    </location>
</feature>
<dbReference type="PANTHER" id="PTHR13507">
    <property type="entry name" value="PRKR-INTERACTING PROTEIN 1"/>
    <property type="match status" value="1"/>
</dbReference>
<organism evidence="2 3">
    <name type="scientific">Zootermopsis nevadensis</name>
    <name type="common">Dampwood termite</name>
    <dbReference type="NCBI Taxonomy" id="136037"/>
    <lineage>
        <taxon>Eukaryota</taxon>
        <taxon>Metazoa</taxon>
        <taxon>Ecdysozoa</taxon>
        <taxon>Arthropoda</taxon>
        <taxon>Hexapoda</taxon>
        <taxon>Insecta</taxon>
        <taxon>Pterygota</taxon>
        <taxon>Neoptera</taxon>
        <taxon>Polyneoptera</taxon>
        <taxon>Dictyoptera</taxon>
        <taxon>Blattodea</taxon>
        <taxon>Blattoidea</taxon>
        <taxon>Termitoidae</taxon>
        <taxon>Termopsidae</taxon>
        <taxon>Zootermopsis</taxon>
    </lineage>
</organism>
<evidence type="ECO:0000313" key="2">
    <source>
        <dbReference type="EMBL" id="KDR23155.1"/>
    </source>
</evidence>
<feature type="compositionally biased region" description="Low complexity" evidence="1">
    <location>
        <begin position="158"/>
        <end position="172"/>
    </location>
</feature>
<dbReference type="PANTHER" id="PTHR13507:SF0">
    <property type="entry name" value="PRKR-INTERACTING PROTEIN 1"/>
    <property type="match status" value="1"/>
</dbReference>
<dbReference type="eggNOG" id="KOG4055">
    <property type="taxonomic scope" value="Eukaryota"/>
</dbReference>
<dbReference type="AlphaFoldDB" id="A0A067RRB6"/>
<feature type="compositionally biased region" description="Basic and acidic residues" evidence="1">
    <location>
        <begin position="148"/>
        <end position="157"/>
    </location>
</feature>
<gene>
    <name evidence="2" type="ORF">L798_15237</name>
</gene>
<feature type="compositionally biased region" description="Basic and acidic residues" evidence="1">
    <location>
        <begin position="119"/>
        <end position="131"/>
    </location>
</feature>
<reference evidence="2 3" key="1">
    <citation type="journal article" date="2014" name="Nat. Commun.">
        <title>Molecular traces of alternative social organization in a termite genome.</title>
        <authorList>
            <person name="Terrapon N."/>
            <person name="Li C."/>
            <person name="Robertson H.M."/>
            <person name="Ji L."/>
            <person name="Meng X."/>
            <person name="Booth W."/>
            <person name="Chen Z."/>
            <person name="Childers C.P."/>
            <person name="Glastad K.M."/>
            <person name="Gokhale K."/>
            <person name="Gowin J."/>
            <person name="Gronenberg W."/>
            <person name="Hermansen R.A."/>
            <person name="Hu H."/>
            <person name="Hunt B.G."/>
            <person name="Huylmans A.K."/>
            <person name="Khalil S.M."/>
            <person name="Mitchell R.D."/>
            <person name="Munoz-Torres M.C."/>
            <person name="Mustard J.A."/>
            <person name="Pan H."/>
            <person name="Reese J.T."/>
            <person name="Scharf M.E."/>
            <person name="Sun F."/>
            <person name="Vogel H."/>
            <person name="Xiao J."/>
            <person name="Yang W."/>
            <person name="Yang Z."/>
            <person name="Yang Z."/>
            <person name="Zhou J."/>
            <person name="Zhu J."/>
            <person name="Brent C.S."/>
            <person name="Elsik C.G."/>
            <person name="Goodisman M.A."/>
            <person name="Liberles D.A."/>
            <person name="Roe R.M."/>
            <person name="Vargo E.L."/>
            <person name="Vilcinskas A."/>
            <person name="Wang J."/>
            <person name="Bornberg-Bauer E."/>
            <person name="Korb J."/>
            <person name="Zhang G."/>
            <person name="Liebig J."/>
        </authorList>
    </citation>
    <scope>NUCLEOTIDE SEQUENCE [LARGE SCALE GENOMIC DNA]</scope>
    <source>
        <tissue evidence="2">Whole organism</tissue>
    </source>
</reference>
<dbReference type="GO" id="GO:0005730">
    <property type="term" value="C:nucleolus"/>
    <property type="evidence" value="ECO:0007669"/>
    <property type="project" value="TreeGrafter"/>
</dbReference>
<dbReference type="GO" id="GO:0004860">
    <property type="term" value="F:protein kinase inhibitor activity"/>
    <property type="evidence" value="ECO:0007669"/>
    <property type="project" value="TreeGrafter"/>
</dbReference>
<dbReference type="Proteomes" id="UP000027135">
    <property type="component" value="Unassembled WGS sequence"/>
</dbReference>
<dbReference type="InParanoid" id="A0A067RRB6"/>
<keyword evidence="3" id="KW-1185">Reference proteome</keyword>
<evidence type="ECO:0000313" key="3">
    <source>
        <dbReference type="Proteomes" id="UP000027135"/>
    </source>
</evidence>
<proteinExistence type="predicted"/>
<evidence type="ECO:0000256" key="1">
    <source>
        <dbReference type="SAM" id="MobiDB-lite"/>
    </source>
</evidence>
<accession>A0A067RRB6</accession>
<dbReference type="OrthoDB" id="10067079at2759"/>
<name>A0A067RRB6_ZOONE</name>
<feature type="region of interest" description="Disordered" evidence="1">
    <location>
        <begin position="119"/>
        <end position="172"/>
    </location>
</feature>
<dbReference type="GO" id="GO:0019901">
    <property type="term" value="F:protein kinase binding"/>
    <property type="evidence" value="ECO:0007669"/>
    <property type="project" value="TreeGrafter"/>
</dbReference>
<dbReference type="InterPro" id="IPR009548">
    <property type="entry name" value="Prkrip1"/>
</dbReference>
<dbReference type="Pfam" id="PF06658">
    <property type="entry name" value="DUF1168"/>
    <property type="match status" value="1"/>
</dbReference>
<dbReference type="OMA" id="MRINKLM"/>
<dbReference type="EMBL" id="KK852473">
    <property type="protein sequence ID" value="KDR23155.1"/>
    <property type="molecule type" value="Genomic_DNA"/>
</dbReference>
<protein>
    <submittedName>
        <fullName evidence="2">PRKR-interacting protein 1-like protein</fullName>
    </submittedName>
</protein>
<dbReference type="GO" id="GO:0003725">
    <property type="term" value="F:double-stranded RNA binding"/>
    <property type="evidence" value="ECO:0007669"/>
    <property type="project" value="InterPro"/>
</dbReference>